<reference evidence="1 2" key="1">
    <citation type="journal article" date="2014" name="Int. J. Syst. Evol. Microbiol.">
        <title>Streptomyces hoynatensis sp. nov., isolated from deep marine sediment.</title>
        <authorList>
            <person name="Veyisoglu A."/>
            <person name="Sahin N."/>
        </authorList>
    </citation>
    <scope>NUCLEOTIDE SEQUENCE [LARGE SCALE GENOMIC DNA]</scope>
    <source>
        <strain evidence="1 2">KCTC 29097</strain>
    </source>
</reference>
<dbReference type="Gene3D" id="3.40.50.1820">
    <property type="entry name" value="alpha/beta hydrolase"/>
    <property type="match status" value="1"/>
</dbReference>
<dbReference type="EMBL" id="RBAL01000002">
    <property type="protein sequence ID" value="RKN45837.1"/>
    <property type="molecule type" value="Genomic_DNA"/>
</dbReference>
<dbReference type="Proteomes" id="UP000272474">
    <property type="component" value="Unassembled WGS sequence"/>
</dbReference>
<comment type="caution">
    <text evidence="1">The sequence shown here is derived from an EMBL/GenBank/DDBJ whole genome shotgun (WGS) entry which is preliminary data.</text>
</comment>
<name>A0A3A9ZF16_9ACTN</name>
<dbReference type="AlphaFoldDB" id="A0A3A9ZF16"/>
<protein>
    <recommendedName>
        <fullName evidence="3">Alpha/beta hydrolase</fullName>
    </recommendedName>
</protein>
<evidence type="ECO:0000313" key="2">
    <source>
        <dbReference type="Proteomes" id="UP000272474"/>
    </source>
</evidence>
<evidence type="ECO:0008006" key="3">
    <source>
        <dbReference type="Google" id="ProtNLM"/>
    </source>
</evidence>
<organism evidence="1 2">
    <name type="scientific">Streptomyces hoynatensis</name>
    <dbReference type="NCBI Taxonomy" id="1141874"/>
    <lineage>
        <taxon>Bacteria</taxon>
        <taxon>Bacillati</taxon>
        <taxon>Actinomycetota</taxon>
        <taxon>Actinomycetes</taxon>
        <taxon>Kitasatosporales</taxon>
        <taxon>Streptomycetaceae</taxon>
        <taxon>Streptomyces</taxon>
    </lineage>
</organism>
<dbReference type="RefSeq" id="WP_120675938.1">
    <property type="nucleotide sequence ID" value="NZ_RBAL01000002.1"/>
</dbReference>
<sequence length="77" mass="7911">MLYPFASAMPGLAALRPLAGKLVPAAGHDSRAQVPRYGPIAALAERLGPEPAEFPGGHVGAAEHPAEFADRLLTVLG</sequence>
<dbReference type="OrthoDB" id="3210164at2"/>
<keyword evidence="2" id="KW-1185">Reference proteome</keyword>
<dbReference type="InterPro" id="IPR029058">
    <property type="entry name" value="AB_hydrolase_fold"/>
</dbReference>
<evidence type="ECO:0000313" key="1">
    <source>
        <dbReference type="EMBL" id="RKN45837.1"/>
    </source>
</evidence>
<proteinExistence type="predicted"/>
<gene>
    <name evidence="1" type="ORF">D7294_05170</name>
</gene>
<accession>A0A3A9ZF16</accession>